<dbReference type="PANTHER" id="PTHR37834:SF2">
    <property type="entry name" value="ESTERASE, SGNH HYDROLASE-TYPE"/>
    <property type="match status" value="1"/>
</dbReference>
<dbReference type="AlphaFoldDB" id="A0A494VUD9"/>
<proteinExistence type="predicted"/>
<name>A0A494VUD9_9SPHI</name>
<dbReference type="EMBL" id="CP032869">
    <property type="protein sequence ID" value="AYL98584.1"/>
    <property type="molecule type" value="Genomic_DNA"/>
</dbReference>
<evidence type="ECO:0000313" key="5">
    <source>
        <dbReference type="Proteomes" id="UP000270046"/>
    </source>
</evidence>
<dbReference type="InterPro" id="IPR037461">
    <property type="entry name" value="CtCE2-like_dom"/>
</dbReference>
<reference evidence="4 5" key="1">
    <citation type="submission" date="2018-10" db="EMBL/GenBank/DDBJ databases">
        <title>Genome sequencing of Mucilaginibacter sp. HYN0043.</title>
        <authorList>
            <person name="Kim M."/>
            <person name="Yi H."/>
        </authorList>
    </citation>
    <scope>NUCLEOTIDE SEQUENCE [LARGE SCALE GENOMIC DNA]</scope>
    <source>
        <strain evidence="4 5">HYN0043</strain>
    </source>
</reference>
<dbReference type="InterPro" id="IPR040794">
    <property type="entry name" value="CE2_N"/>
</dbReference>
<dbReference type="PANTHER" id="PTHR37834">
    <property type="entry name" value="GDSL-LIKE LIPASE/ACYLHYDROLASE DOMAIN PROTEIN (AFU_ORTHOLOGUE AFUA_2G00620)"/>
    <property type="match status" value="1"/>
</dbReference>
<protein>
    <submittedName>
        <fullName evidence="4">Acetyl xylan esterase</fullName>
    </submittedName>
</protein>
<dbReference type="Gene3D" id="2.60.120.260">
    <property type="entry name" value="Galactose-binding domain-like"/>
    <property type="match status" value="1"/>
</dbReference>
<dbReference type="InterPro" id="IPR013830">
    <property type="entry name" value="SGNH_hydro"/>
</dbReference>
<dbReference type="Proteomes" id="UP000270046">
    <property type="component" value="Chromosome"/>
</dbReference>
<evidence type="ECO:0000259" key="2">
    <source>
        <dbReference type="Pfam" id="PF13472"/>
    </source>
</evidence>
<keyword evidence="5" id="KW-1185">Reference proteome</keyword>
<feature type="domain" description="SGNH hydrolase-type esterase" evidence="2">
    <location>
        <begin position="154"/>
        <end position="309"/>
    </location>
</feature>
<feature type="signal peptide" evidence="1">
    <location>
        <begin position="1"/>
        <end position="18"/>
    </location>
</feature>
<dbReference type="CDD" id="cd01831">
    <property type="entry name" value="Endoglucanase_E_like"/>
    <property type="match status" value="1"/>
</dbReference>
<dbReference type="Pfam" id="PF17996">
    <property type="entry name" value="CE2_N"/>
    <property type="match status" value="1"/>
</dbReference>
<evidence type="ECO:0000256" key="1">
    <source>
        <dbReference type="SAM" id="SignalP"/>
    </source>
</evidence>
<dbReference type="Gene3D" id="3.40.50.1110">
    <property type="entry name" value="SGNH hydrolase"/>
    <property type="match status" value="1"/>
</dbReference>
<accession>A0A494VUD9</accession>
<dbReference type="KEGG" id="muh:HYN43_026380"/>
<sequence>MKHYVFLLFILFSKLASAQNNQLRLFTADNPLLKYVGRFEMTNPRAPRVWTAGAYMLARFKGKQCEVLVNDEVMYGKSHNYLEIVVNDKRPYRIKTTGKTNVIAIPDSLLNDGANTLLICKDTETHIGYIEFAGIRCAQLLPLKHQSKHKIEYFGDSITSGAGMDLSAVPCDKGEWYDQHNAYMSYGARTSRNLDAEWQLTSVAGIGLVHSCCDMKVVMPQVYDKLYLRNDSLAWDFKRYRPDVVTVCLGQNDGVQDSTLFCSTYVKFIDTLRAKYPDADIVCLTSPMADAKLTAVLQRYLTTITAYVNNRGDKKVSRYFFSCRYWSGCGTHPDLAEHELIANELTAYIKRLKGW</sequence>
<evidence type="ECO:0000259" key="3">
    <source>
        <dbReference type="Pfam" id="PF17996"/>
    </source>
</evidence>
<dbReference type="SUPFAM" id="SSF52266">
    <property type="entry name" value="SGNH hydrolase"/>
    <property type="match status" value="1"/>
</dbReference>
<feature type="chain" id="PRO_5019785205" evidence="1">
    <location>
        <begin position="19"/>
        <end position="355"/>
    </location>
</feature>
<dbReference type="RefSeq" id="WP_119406855.1">
    <property type="nucleotide sequence ID" value="NZ_CP032869.1"/>
</dbReference>
<dbReference type="InterPro" id="IPR052762">
    <property type="entry name" value="PCW_deacetylase/CE"/>
</dbReference>
<dbReference type="Pfam" id="PF13472">
    <property type="entry name" value="Lipase_GDSL_2"/>
    <property type="match status" value="1"/>
</dbReference>
<dbReference type="GO" id="GO:0052689">
    <property type="term" value="F:carboxylic ester hydrolase activity"/>
    <property type="evidence" value="ECO:0007669"/>
    <property type="project" value="InterPro"/>
</dbReference>
<gene>
    <name evidence="4" type="ORF">HYN43_026380</name>
</gene>
<evidence type="ECO:0000313" key="4">
    <source>
        <dbReference type="EMBL" id="AYL98584.1"/>
    </source>
</evidence>
<feature type="domain" description="Carbohydrate esterase 2 N-terminal" evidence="3">
    <location>
        <begin position="35"/>
        <end position="140"/>
    </location>
</feature>
<dbReference type="OrthoDB" id="9801375at2"/>
<dbReference type="InterPro" id="IPR036514">
    <property type="entry name" value="SGNH_hydro_sf"/>
</dbReference>
<keyword evidence="1" id="KW-0732">Signal</keyword>
<organism evidence="4 5">
    <name type="scientific">Mucilaginibacter celer</name>
    <dbReference type="NCBI Taxonomy" id="2305508"/>
    <lineage>
        <taxon>Bacteria</taxon>
        <taxon>Pseudomonadati</taxon>
        <taxon>Bacteroidota</taxon>
        <taxon>Sphingobacteriia</taxon>
        <taxon>Sphingobacteriales</taxon>
        <taxon>Sphingobacteriaceae</taxon>
        <taxon>Mucilaginibacter</taxon>
    </lineage>
</organism>